<protein>
    <submittedName>
        <fullName evidence="1">Uncharacterized protein</fullName>
    </submittedName>
</protein>
<evidence type="ECO:0000313" key="1">
    <source>
        <dbReference type="EMBL" id="MCC5598088.1"/>
    </source>
</evidence>
<dbReference type="EMBL" id="JAIVFQ010000002">
    <property type="protein sequence ID" value="MCC5598088.1"/>
    <property type="molecule type" value="Genomic_DNA"/>
</dbReference>
<dbReference type="RefSeq" id="WP_229482748.1">
    <property type="nucleotide sequence ID" value="NZ_JAIVFQ010000002.1"/>
</dbReference>
<accession>A0ABS8I1K5</accession>
<reference evidence="1 2" key="1">
    <citation type="journal article" date="2021" name="Microorganisms">
        <title>Genome Evolution of Filamentous Cyanobacterium Nostoc Species: From Facultative Symbiosis to Free Living.</title>
        <authorList>
            <person name="Huo D."/>
            <person name="Li H."/>
            <person name="Cai F."/>
            <person name="Guo X."/>
            <person name="Qiao Z."/>
            <person name="Wang W."/>
            <person name="Yu G."/>
            <person name="Li R."/>
        </authorList>
    </citation>
    <scope>NUCLEOTIDE SEQUENCE [LARGE SCALE GENOMIC DNA]</scope>
    <source>
        <strain evidence="1 2">CHAB 5714</strain>
    </source>
</reference>
<evidence type="ECO:0000313" key="2">
    <source>
        <dbReference type="Proteomes" id="UP001199525"/>
    </source>
</evidence>
<name>A0ABS8I1K5_9NOSO</name>
<gene>
    <name evidence="1" type="ORF">LC586_02225</name>
</gene>
<organism evidence="1 2">
    <name type="scientific">Nostoc favosum CHAB5714</name>
    <dbReference type="NCBI Taxonomy" id="2780399"/>
    <lineage>
        <taxon>Bacteria</taxon>
        <taxon>Bacillati</taxon>
        <taxon>Cyanobacteriota</taxon>
        <taxon>Cyanophyceae</taxon>
        <taxon>Nostocales</taxon>
        <taxon>Nostocaceae</taxon>
        <taxon>Nostoc</taxon>
        <taxon>Nostoc favosum</taxon>
    </lineage>
</organism>
<dbReference type="Proteomes" id="UP001199525">
    <property type="component" value="Unassembled WGS sequence"/>
</dbReference>
<proteinExistence type="predicted"/>
<comment type="caution">
    <text evidence="1">The sequence shown here is derived from an EMBL/GenBank/DDBJ whole genome shotgun (WGS) entry which is preliminary data.</text>
</comment>
<sequence>MDNIEAMPTAVNYALLEKALTAFEAAKKLLTIAQVTLTPENQFRDTRETAATLDCFAYHPAPKNHNLR</sequence>
<keyword evidence="2" id="KW-1185">Reference proteome</keyword>